<comment type="similarity">
    <text evidence="6">Belongs to the methyl-accepting chemotaxis (MCP) protein family.</text>
</comment>
<dbReference type="Proteomes" id="UP000619743">
    <property type="component" value="Unassembled WGS sequence"/>
</dbReference>
<dbReference type="Gene3D" id="1.10.287.950">
    <property type="entry name" value="Methyl-accepting chemotaxis protein"/>
    <property type="match status" value="1"/>
</dbReference>
<evidence type="ECO:0000256" key="4">
    <source>
        <dbReference type="ARBA" id="ARBA00023136"/>
    </source>
</evidence>
<evidence type="ECO:0000313" key="12">
    <source>
        <dbReference type="Proteomes" id="UP000619743"/>
    </source>
</evidence>
<dbReference type="AlphaFoldDB" id="A0A8J2U4W6"/>
<reference evidence="12" key="1">
    <citation type="journal article" date="2019" name="Int. J. Syst. Evol. Microbiol.">
        <title>The Global Catalogue of Microorganisms (GCM) 10K type strain sequencing project: providing services to taxonomists for standard genome sequencing and annotation.</title>
        <authorList>
            <consortium name="The Broad Institute Genomics Platform"/>
            <consortium name="The Broad Institute Genome Sequencing Center for Infectious Disease"/>
            <person name="Wu L."/>
            <person name="Ma J."/>
        </authorList>
    </citation>
    <scope>NUCLEOTIDE SEQUENCE [LARGE SCALE GENOMIC DNA]</scope>
    <source>
        <strain evidence="12">CGMCC 1.10130</strain>
    </source>
</reference>
<dbReference type="InterPro" id="IPR003660">
    <property type="entry name" value="HAMP_dom"/>
</dbReference>
<name>A0A8J2U4W6_9GAMM</name>
<evidence type="ECO:0000256" key="7">
    <source>
        <dbReference type="PROSITE-ProRule" id="PRU00284"/>
    </source>
</evidence>
<dbReference type="GO" id="GO:0004888">
    <property type="term" value="F:transmembrane signaling receptor activity"/>
    <property type="evidence" value="ECO:0007669"/>
    <property type="project" value="InterPro"/>
</dbReference>
<keyword evidence="2 8" id="KW-0812">Transmembrane</keyword>
<protein>
    <recommendedName>
        <fullName evidence="13">Methyl-accepting chemotaxis protein</fullName>
    </recommendedName>
</protein>
<evidence type="ECO:0000256" key="3">
    <source>
        <dbReference type="ARBA" id="ARBA00022989"/>
    </source>
</evidence>
<dbReference type="PRINTS" id="PR00260">
    <property type="entry name" value="CHEMTRNSDUCR"/>
</dbReference>
<sequence>MSLLSSTKINTRIVALVLIPLIATLLLSAERISQAMSKKTAMQDLELVLNYVDVASPLIVALQQEWYYTRLYIGPGADGDPRGKEFKSSLLDRRRVAQAAEKLYVSFLDDNQQTLGSFPTLAGDLEQIKDSLSRFKYVRMAADERVRGSTRHQAEFGEKVWTMPDMERLIAKLIKSLTHIVVLASEDQKLSLMSNAFYNLIEASYANALLNGFIDTSYTGNYSSAWAFGMMKIFESKERAYQQMFLSFADDHGKQVFNDQLINTSDYRQALKAYNFAVESHKDLSVGIPLDGIDWRSTSANVFAAYQRTAEAVLAELIATKNERVADAQSMLYQTIALVIVLVIGIVAVSIWIAGSITNPLKKLVLSFNLLADNKDMSIRLNDSGSDELAELSRAFNSLVTSFNDALVRVKGHADEMNTTTHDVAEAMAESLQLSARQREATDSVSVAVNEMTATIQEVSSMAQMTSQAVNTAHDTSVSSAQSADVSRTMMENLTVELGNTSDVVNNLNDEATQISSILNVIQGIAEQTNLLALNAAIEAARAGEMGRGFAVVADEVRSLAGRTQESTEQIRQQIETLLHGAEAATSNMASLQAEGSRAVEAVIETTSAFNAIKSELDSIMQMATQIATATEEQTSVSNEINQRITAISDDSADLASQATKTVTATESLTTNGDDLQRCVALFELESTRA</sequence>
<organism evidence="11 12">
    <name type="scientific">Neiella marina</name>
    <dbReference type="NCBI Taxonomy" id="508461"/>
    <lineage>
        <taxon>Bacteria</taxon>
        <taxon>Pseudomonadati</taxon>
        <taxon>Pseudomonadota</taxon>
        <taxon>Gammaproteobacteria</taxon>
        <taxon>Alteromonadales</taxon>
        <taxon>Echinimonadaceae</taxon>
        <taxon>Neiella</taxon>
    </lineage>
</organism>
<evidence type="ECO:0000256" key="6">
    <source>
        <dbReference type="ARBA" id="ARBA00029447"/>
    </source>
</evidence>
<evidence type="ECO:0000256" key="1">
    <source>
        <dbReference type="ARBA" id="ARBA00004141"/>
    </source>
</evidence>
<dbReference type="FunFam" id="1.10.287.950:FF:000001">
    <property type="entry name" value="Methyl-accepting chemotaxis sensory transducer"/>
    <property type="match status" value="1"/>
</dbReference>
<keyword evidence="5 7" id="KW-0807">Transducer</keyword>
<dbReference type="PANTHER" id="PTHR32089:SF119">
    <property type="entry name" value="METHYL-ACCEPTING CHEMOTAXIS PROTEIN CTPL"/>
    <property type="match status" value="1"/>
</dbReference>
<keyword evidence="4 8" id="KW-0472">Membrane</keyword>
<feature type="domain" description="Methyl-accepting transducer" evidence="9">
    <location>
        <begin position="413"/>
        <end position="649"/>
    </location>
</feature>
<dbReference type="SMART" id="SM00283">
    <property type="entry name" value="MA"/>
    <property type="match status" value="1"/>
</dbReference>
<dbReference type="InterPro" id="IPR004089">
    <property type="entry name" value="MCPsignal_dom"/>
</dbReference>
<dbReference type="GO" id="GO:0016020">
    <property type="term" value="C:membrane"/>
    <property type="evidence" value="ECO:0007669"/>
    <property type="project" value="UniProtKB-SubCell"/>
</dbReference>
<accession>A0A8J2U4W6</accession>
<dbReference type="EMBL" id="BMDX01000007">
    <property type="protein sequence ID" value="GGA76486.1"/>
    <property type="molecule type" value="Genomic_DNA"/>
</dbReference>
<proteinExistence type="inferred from homology"/>
<dbReference type="CDD" id="cd11386">
    <property type="entry name" value="MCP_signal"/>
    <property type="match status" value="1"/>
</dbReference>
<feature type="transmembrane region" description="Helical" evidence="8">
    <location>
        <begin position="331"/>
        <end position="354"/>
    </location>
</feature>
<keyword evidence="12" id="KW-1185">Reference proteome</keyword>
<evidence type="ECO:0000259" key="9">
    <source>
        <dbReference type="PROSITE" id="PS50111"/>
    </source>
</evidence>
<feature type="domain" description="HAMP" evidence="10">
    <location>
        <begin position="355"/>
        <end position="408"/>
    </location>
</feature>
<dbReference type="Pfam" id="PF00015">
    <property type="entry name" value="MCPsignal"/>
    <property type="match status" value="1"/>
</dbReference>
<keyword evidence="3 8" id="KW-1133">Transmembrane helix</keyword>
<dbReference type="InterPro" id="IPR004090">
    <property type="entry name" value="Chemotax_Me-accpt_rcpt"/>
</dbReference>
<dbReference type="SMART" id="SM00304">
    <property type="entry name" value="HAMP"/>
    <property type="match status" value="1"/>
</dbReference>
<dbReference type="Pfam" id="PF00672">
    <property type="entry name" value="HAMP"/>
    <property type="match status" value="1"/>
</dbReference>
<evidence type="ECO:0000256" key="2">
    <source>
        <dbReference type="ARBA" id="ARBA00022692"/>
    </source>
</evidence>
<evidence type="ECO:0000256" key="5">
    <source>
        <dbReference type="ARBA" id="ARBA00023224"/>
    </source>
</evidence>
<dbReference type="GO" id="GO:0006935">
    <property type="term" value="P:chemotaxis"/>
    <property type="evidence" value="ECO:0007669"/>
    <property type="project" value="InterPro"/>
</dbReference>
<dbReference type="PROSITE" id="PS50885">
    <property type="entry name" value="HAMP"/>
    <property type="match status" value="1"/>
</dbReference>
<evidence type="ECO:0008006" key="13">
    <source>
        <dbReference type="Google" id="ProtNLM"/>
    </source>
</evidence>
<evidence type="ECO:0000256" key="8">
    <source>
        <dbReference type="SAM" id="Phobius"/>
    </source>
</evidence>
<comment type="subcellular location">
    <subcellularLocation>
        <location evidence="1">Membrane</location>
        <topology evidence="1">Multi-pass membrane protein</topology>
    </subcellularLocation>
</comment>
<comment type="caution">
    <text evidence="11">The sequence shown here is derived from an EMBL/GenBank/DDBJ whole genome shotgun (WGS) entry which is preliminary data.</text>
</comment>
<dbReference type="SUPFAM" id="SSF58104">
    <property type="entry name" value="Methyl-accepting chemotaxis protein (MCP) signaling domain"/>
    <property type="match status" value="1"/>
</dbReference>
<dbReference type="CDD" id="cd06225">
    <property type="entry name" value="HAMP"/>
    <property type="match status" value="1"/>
</dbReference>
<gene>
    <name evidence="11" type="ORF">GCM10011369_17960</name>
</gene>
<evidence type="ECO:0000313" key="11">
    <source>
        <dbReference type="EMBL" id="GGA76486.1"/>
    </source>
</evidence>
<dbReference type="GO" id="GO:0007165">
    <property type="term" value="P:signal transduction"/>
    <property type="evidence" value="ECO:0007669"/>
    <property type="project" value="UniProtKB-KW"/>
</dbReference>
<dbReference type="PROSITE" id="PS50111">
    <property type="entry name" value="CHEMOTAXIS_TRANSDUC_2"/>
    <property type="match status" value="1"/>
</dbReference>
<dbReference type="PANTHER" id="PTHR32089">
    <property type="entry name" value="METHYL-ACCEPTING CHEMOTAXIS PROTEIN MCPB"/>
    <property type="match status" value="1"/>
</dbReference>
<evidence type="ECO:0000259" key="10">
    <source>
        <dbReference type="PROSITE" id="PS50885"/>
    </source>
</evidence>